<evidence type="ECO:0000313" key="6">
    <source>
        <dbReference type="EMBL" id="KGC20233.1"/>
    </source>
</evidence>
<comment type="subcellular location">
    <subcellularLocation>
        <location evidence="1">Membrane</location>
        <topology evidence="1">Multi-pass membrane protein</topology>
    </subcellularLocation>
</comment>
<organism evidence="6 7">
    <name type="scientific">Burkholderia gladioli</name>
    <name type="common">Pseudomonas marginata</name>
    <name type="synonym">Phytomonas marginata</name>
    <dbReference type="NCBI Taxonomy" id="28095"/>
    <lineage>
        <taxon>Bacteria</taxon>
        <taxon>Pseudomonadati</taxon>
        <taxon>Pseudomonadota</taxon>
        <taxon>Betaproteobacteria</taxon>
        <taxon>Burkholderiales</taxon>
        <taxon>Burkholderiaceae</taxon>
        <taxon>Burkholderia</taxon>
    </lineage>
</organism>
<feature type="transmembrane region" description="Helical" evidence="5">
    <location>
        <begin position="150"/>
        <end position="173"/>
    </location>
</feature>
<dbReference type="RefSeq" id="WP_080752289.1">
    <property type="nucleotide sequence ID" value="NZ_CADEQJ010000023.1"/>
</dbReference>
<dbReference type="Pfam" id="PF04610">
    <property type="entry name" value="TrbL"/>
    <property type="match status" value="1"/>
</dbReference>
<sequence>MDETMNQVLETAVNGLISQGILIGGSLRDTGIEIFGGIVALKLLFMWIDYLLDASSFQELGAYLVRTVIQVGLISYFLVTYSSAVGISGMAITIPDFLVQKVTGNSGPYTFTQGVTEFNNVLRQMDDAVLKTNGAASAQTDPDANAAEKAWATVKAAAATITMGVVTLINIAIGIGSKLLLAIAMLAYICVYVTGLFVLYIAIAIGPVLIPFQLLRITSFLFDGWLKFLLGAVMYRVITPIALKLLGGTITALGSATATLNTTGQSAIGYSIGAAITIVLLCGLLIALIWQVPKIATGLVSGNSSADARPPIPGFGRFF</sequence>
<feature type="transmembrane region" description="Helical" evidence="5">
    <location>
        <begin position="73"/>
        <end position="94"/>
    </location>
</feature>
<comment type="caution">
    <text evidence="6">The sequence shown here is derived from an EMBL/GenBank/DDBJ whole genome shotgun (WGS) entry which is preliminary data.</text>
</comment>
<dbReference type="GO" id="GO:0030255">
    <property type="term" value="P:protein secretion by the type IV secretion system"/>
    <property type="evidence" value="ECO:0007669"/>
    <property type="project" value="InterPro"/>
</dbReference>
<evidence type="ECO:0000256" key="4">
    <source>
        <dbReference type="ARBA" id="ARBA00023136"/>
    </source>
</evidence>
<dbReference type="GO" id="GO:0016020">
    <property type="term" value="C:membrane"/>
    <property type="evidence" value="ECO:0007669"/>
    <property type="project" value="UniProtKB-SubCell"/>
</dbReference>
<evidence type="ECO:0000256" key="1">
    <source>
        <dbReference type="ARBA" id="ARBA00004141"/>
    </source>
</evidence>
<gene>
    <name evidence="6" type="ORF">DM48_7887</name>
</gene>
<dbReference type="InterPro" id="IPR007688">
    <property type="entry name" value="Conjugal_tfr_TrbL/VirB6"/>
</dbReference>
<dbReference type="EMBL" id="JPGG01000012">
    <property type="protein sequence ID" value="KGC20233.1"/>
    <property type="molecule type" value="Genomic_DNA"/>
</dbReference>
<dbReference type="Proteomes" id="UP000029590">
    <property type="component" value="Unassembled WGS sequence"/>
</dbReference>
<feature type="transmembrane region" description="Helical" evidence="5">
    <location>
        <begin position="267"/>
        <end position="290"/>
    </location>
</feature>
<name>A0AAW3FBY4_BURGA</name>
<evidence type="ECO:0000256" key="5">
    <source>
        <dbReference type="SAM" id="Phobius"/>
    </source>
</evidence>
<proteinExistence type="predicted"/>
<protein>
    <submittedName>
        <fullName evidence="6">TrbL/VirB6 plasmid conjugal transfer family protein</fullName>
    </submittedName>
</protein>
<evidence type="ECO:0000256" key="2">
    <source>
        <dbReference type="ARBA" id="ARBA00022692"/>
    </source>
</evidence>
<keyword evidence="4 5" id="KW-0472">Membrane</keyword>
<evidence type="ECO:0000313" key="7">
    <source>
        <dbReference type="Proteomes" id="UP000029590"/>
    </source>
</evidence>
<keyword evidence="3 5" id="KW-1133">Transmembrane helix</keyword>
<feature type="transmembrane region" description="Helical" evidence="5">
    <location>
        <begin position="34"/>
        <end position="52"/>
    </location>
</feature>
<feature type="transmembrane region" description="Helical" evidence="5">
    <location>
        <begin position="225"/>
        <end position="246"/>
    </location>
</feature>
<reference evidence="6 7" key="1">
    <citation type="submission" date="2014-04" db="EMBL/GenBank/DDBJ databases">
        <authorList>
            <person name="Bishop-Lilly K.A."/>
            <person name="Broomall S.M."/>
            <person name="Chain P.S."/>
            <person name="Chertkov O."/>
            <person name="Coyne S.R."/>
            <person name="Daligault H.E."/>
            <person name="Davenport K.W."/>
            <person name="Erkkila T."/>
            <person name="Frey K.G."/>
            <person name="Gibbons H.S."/>
            <person name="Gu W."/>
            <person name="Jaissle J."/>
            <person name="Johnson S.L."/>
            <person name="Koroleva G.I."/>
            <person name="Ladner J.T."/>
            <person name="Lo C.-C."/>
            <person name="Minogue T.D."/>
            <person name="Munk C."/>
            <person name="Palacios G.F."/>
            <person name="Redden C.L."/>
            <person name="Rosenzweig C.N."/>
            <person name="Scholz M.B."/>
            <person name="Teshima H."/>
            <person name="Xu Y."/>
        </authorList>
    </citation>
    <scope>NUCLEOTIDE SEQUENCE [LARGE SCALE GENOMIC DNA]</scope>
    <source>
        <strain evidence="7">gladioli</strain>
    </source>
</reference>
<keyword evidence="2 5" id="KW-0812">Transmembrane</keyword>
<dbReference type="AlphaFoldDB" id="A0AAW3FBY4"/>
<accession>A0AAW3FBY4</accession>
<feature type="transmembrane region" description="Helical" evidence="5">
    <location>
        <begin position="180"/>
        <end position="205"/>
    </location>
</feature>
<evidence type="ECO:0000256" key="3">
    <source>
        <dbReference type="ARBA" id="ARBA00022989"/>
    </source>
</evidence>